<dbReference type="EMBL" id="CP001011">
    <property type="protein sequence ID" value="ACB91982.1"/>
    <property type="molecule type" value="Genomic_DNA"/>
</dbReference>
<evidence type="ECO:0000256" key="1">
    <source>
        <dbReference type="SAM" id="MobiDB-lite"/>
    </source>
</evidence>
<dbReference type="Proteomes" id="UP000001698">
    <property type="component" value="Chromosome"/>
</dbReference>
<proteinExistence type="predicted"/>
<protein>
    <submittedName>
        <fullName evidence="2">Uncharacterized protein</fullName>
    </submittedName>
</protein>
<sequence length="81" mass="9359">MESTVYDHFLDYCDYHLRRYVSLWTPGPVHSAPTSKCNSRGDKQYSPTPPLSQVKHLETTAHHMLIQQALLLMRFISAMPI</sequence>
<dbReference type="HOGENOM" id="CLU_2573113_0_0_6"/>
<accession>B2I905</accession>
<feature type="region of interest" description="Disordered" evidence="1">
    <location>
        <begin position="29"/>
        <end position="49"/>
    </location>
</feature>
<evidence type="ECO:0000313" key="2">
    <source>
        <dbReference type="EMBL" id="ACB91982.1"/>
    </source>
</evidence>
<gene>
    <name evidence="2" type="ordered locus">XfasM23_0538</name>
</gene>
<dbReference type="KEGG" id="xfn:XfasM23_0538"/>
<name>B2I905_XYLF2</name>
<reference evidence="2" key="1">
    <citation type="journal article" date="2010" name="J. Bacteriol.">
        <title>Whole genome sequences of two Xylella fastidiosa strains (M12 and M23) causing almond leaf scorch disease in California.</title>
        <authorList>
            <person name="Chen J."/>
            <person name="Xie G."/>
            <person name="Han S."/>
            <person name="Chertkov O."/>
            <person name="Sims D."/>
            <person name="Civerolo E.L."/>
        </authorList>
    </citation>
    <scope>NUCLEOTIDE SEQUENCE [LARGE SCALE GENOMIC DNA]</scope>
    <source>
        <strain evidence="2">M23</strain>
    </source>
</reference>
<organism evidence="2">
    <name type="scientific">Xylella fastidiosa (strain M23)</name>
    <dbReference type="NCBI Taxonomy" id="405441"/>
    <lineage>
        <taxon>Bacteria</taxon>
        <taxon>Pseudomonadati</taxon>
        <taxon>Pseudomonadota</taxon>
        <taxon>Gammaproteobacteria</taxon>
        <taxon>Lysobacterales</taxon>
        <taxon>Lysobacteraceae</taxon>
        <taxon>Xylella</taxon>
    </lineage>
</organism>
<dbReference type="AlphaFoldDB" id="B2I905"/>